<evidence type="ECO:0000256" key="5">
    <source>
        <dbReference type="SAM" id="Phobius"/>
    </source>
</evidence>
<keyword evidence="7" id="KW-1185">Reference proteome</keyword>
<dbReference type="OrthoDB" id="6400719at2"/>
<dbReference type="AlphaFoldDB" id="A0A420DLT8"/>
<feature type="transmembrane region" description="Helical" evidence="5">
    <location>
        <begin position="66"/>
        <end position="87"/>
    </location>
</feature>
<dbReference type="EMBL" id="RAQJ01000002">
    <property type="protein sequence ID" value="RKE95256.1"/>
    <property type="molecule type" value="Genomic_DNA"/>
</dbReference>
<feature type="transmembrane region" description="Helical" evidence="5">
    <location>
        <begin position="12"/>
        <end position="30"/>
    </location>
</feature>
<evidence type="ECO:0000313" key="7">
    <source>
        <dbReference type="Proteomes" id="UP000284892"/>
    </source>
</evidence>
<gene>
    <name evidence="6" type="ORF">BXY80_1442</name>
</gene>
<dbReference type="InterPro" id="IPR019109">
    <property type="entry name" value="MamF_MmsF"/>
</dbReference>
<keyword evidence="3 5" id="KW-1133">Transmembrane helix</keyword>
<evidence type="ECO:0008006" key="8">
    <source>
        <dbReference type="Google" id="ProtNLM"/>
    </source>
</evidence>
<dbReference type="Proteomes" id="UP000284892">
    <property type="component" value="Unassembled WGS sequence"/>
</dbReference>
<evidence type="ECO:0000256" key="2">
    <source>
        <dbReference type="ARBA" id="ARBA00022692"/>
    </source>
</evidence>
<organism evidence="6 7">
    <name type="scientific">Ichthyenterobacterium magnum</name>
    <dbReference type="NCBI Taxonomy" id="1230530"/>
    <lineage>
        <taxon>Bacteria</taxon>
        <taxon>Pseudomonadati</taxon>
        <taxon>Bacteroidota</taxon>
        <taxon>Flavobacteriia</taxon>
        <taxon>Flavobacteriales</taxon>
        <taxon>Flavobacteriaceae</taxon>
        <taxon>Ichthyenterobacterium</taxon>
    </lineage>
</organism>
<dbReference type="Pfam" id="PF09685">
    <property type="entry name" value="MamF_MmsF"/>
    <property type="match status" value="1"/>
</dbReference>
<sequence length="110" mass="12369">MTEQTIQEGKTLALVSYITLIGTLIAFFMNRDSRNPFTAFHTRQALGLWLLQMALGYVVGGFDSWMLTYSFWIFFIVLFLYGVLGALSGKLNSVPILGPFFQKLFASIGQ</sequence>
<evidence type="ECO:0000313" key="6">
    <source>
        <dbReference type="EMBL" id="RKE95256.1"/>
    </source>
</evidence>
<comment type="subcellular location">
    <subcellularLocation>
        <location evidence="1">Membrane</location>
        <topology evidence="1">Multi-pass membrane protein</topology>
    </subcellularLocation>
</comment>
<evidence type="ECO:0000256" key="3">
    <source>
        <dbReference type="ARBA" id="ARBA00022989"/>
    </source>
</evidence>
<reference evidence="6 7" key="1">
    <citation type="submission" date="2018-09" db="EMBL/GenBank/DDBJ databases">
        <title>Genomic Encyclopedia of Archaeal and Bacterial Type Strains, Phase II (KMG-II): from individual species to whole genera.</title>
        <authorList>
            <person name="Goeker M."/>
        </authorList>
    </citation>
    <scope>NUCLEOTIDE SEQUENCE [LARGE SCALE GENOMIC DNA]</scope>
    <source>
        <strain evidence="6 7">DSM 26283</strain>
    </source>
</reference>
<evidence type="ECO:0000256" key="1">
    <source>
        <dbReference type="ARBA" id="ARBA00004141"/>
    </source>
</evidence>
<proteinExistence type="predicted"/>
<accession>A0A420DLT8</accession>
<dbReference type="RefSeq" id="WP_120200576.1">
    <property type="nucleotide sequence ID" value="NZ_RAQJ01000002.1"/>
</dbReference>
<keyword evidence="2 5" id="KW-0812">Transmembrane</keyword>
<protein>
    <recommendedName>
        <fullName evidence="8">DUF4870 domain-containing protein</fullName>
    </recommendedName>
</protein>
<name>A0A420DLT8_9FLAO</name>
<keyword evidence="4 5" id="KW-0472">Membrane</keyword>
<comment type="caution">
    <text evidence="6">The sequence shown here is derived from an EMBL/GenBank/DDBJ whole genome shotgun (WGS) entry which is preliminary data.</text>
</comment>
<evidence type="ECO:0000256" key="4">
    <source>
        <dbReference type="ARBA" id="ARBA00023136"/>
    </source>
</evidence>
<feature type="transmembrane region" description="Helical" evidence="5">
    <location>
        <begin position="42"/>
        <end position="60"/>
    </location>
</feature>